<organism evidence="1">
    <name type="scientific">Ixodes ricinus</name>
    <name type="common">Common tick</name>
    <name type="synonym">Acarus ricinus</name>
    <dbReference type="NCBI Taxonomy" id="34613"/>
    <lineage>
        <taxon>Eukaryota</taxon>
        <taxon>Metazoa</taxon>
        <taxon>Ecdysozoa</taxon>
        <taxon>Arthropoda</taxon>
        <taxon>Chelicerata</taxon>
        <taxon>Arachnida</taxon>
        <taxon>Acari</taxon>
        <taxon>Parasitiformes</taxon>
        <taxon>Ixodida</taxon>
        <taxon>Ixodoidea</taxon>
        <taxon>Ixodidae</taxon>
        <taxon>Ixodinae</taxon>
        <taxon>Ixodes</taxon>
    </lineage>
</organism>
<sequence>MSEVAFLMTSTLSLTRISSSSWSTQAGFLFPEGFDGASSTAVTSSLSLAELSLSWRFFFLFGLALSFRDVFAGFEAEPNTSCSSCSSAESLPESLSSSCSSISMDRVIGGL</sequence>
<dbReference type="AlphaFoldDB" id="A0A6B0UJU8"/>
<proteinExistence type="predicted"/>
<name>A0A6B0UJU8_IXORI</name>
<evidence type="ECO:0000313" key="1">
    <source>
        <dbReference type="EMBL" id="MXU89962.1"/>
    </source>
</evidence>
<dbReference type="EMBL" id="GIFC01007879">
    <property type="protein sequence ID" value="MXU89962.1"/>
    <property type="molecule type" value="Transcribed_RNA"/>
</dbReference>
<accession>A0A6B0UJU8</accession>
<reference evidence="1" key="1">
    <citation type="submission" date="2019-12" db="EMBL/GenBank/DDBJ databases">
        <title>An insight into the sialome of adult female Ixodes ricinus ticks feeding for 6 days.</title>
        <authorList>
            <person name="Perner J."/>
            <person name="Ribeiro J.M.C."/>
        </authorList>
    </citation>
    <scope>NUCLEOTIDE SEQUENCE</scope>
    <source>
        <strain evidence="1">Semi-engorged</strain>
        <tissue evidence="1">Salivary glands</tissue>
    </source>
</reference>
<protein>
    <submittedName>
        <fullName evidence="1">Putative secreted protein</fullName>
    </submittedName>
</protein>